<sequence length="59" mass="6928">MIAMLPDAARWQNHAQRSLTGKVLDAALTPQRKYFQIPKVIEMSKNSIEQVYEFFKKIF</sequence>
<accession>A0ABW0PJR6</accession>
<reference evidence="2" key="1">
    <citation type="journal article" date="2019" name="Int. J. Syst. Evol. Microbiol.">
        <title>The Global Catalogue of Microorganisms (GCM) 10K type strain sequencing project: providing services to taxonomists for standard genome sequencing and annotation.</title>
        <authorList>
            <consortium name="The Broad Institute Genomics Platform"/>
            <consortium name="The Broad Institute Genome Sequencing Center for Infectious Disease"/>
            <person name="Wu L."/>
            <person name="Ma J."/>
        </authorList>
    </citation>
    <scope>NUCLEOTIDE SEQUENCE [LARGE SCALE GENOMIC DNA]</scope>
    <source>
        <strain evidence="2">CCUG 38813</strain>
    </source>
</reference>
<dbReference type="RefSeq" id="WP_379723973.1">
    <property type="nucleotide sequence ID" value="NZ_JBHSMS010000057.1"/>
</dbReference>
<name>A0ABW0PJR6_9BURK</name>
<protein>
    <submittedName>
        <fullName evidence="1">Uncharacterized protein</fullName>
    </submittedName>
</protein>
<gene>
    <name evidence="1" type="ORF">ACFPOU_17350</name>
</gene>
<organism evidence="1 2">
    <name type="scientific">Massilia jejuensis</name>
    <dbReference type="NCBI Taxonomy" id="648894"/>
    <lineage>
        <taxon>Bacteria</taxon>
        <taxon>Pseudomonadati</taxon>
        <taxon>Pseudomonadota</taxon>
        <taxon>Betaproteobacteria</taxon>
        <taxon>Burkholderiales</taxon>
        <taxon>Oxalobacteraceae</taxon>
        <taxon>Telluria group</taxon>
        <taxon>Massilia</taxon>
    </lineage>
</organism>
<evidence type="ECO:0000313" key="1">
    <source>
        <dbReference type="EMBL" id="MFC5512871.1"/>
    </source>
</evidence>
<comment type="caution">
    <text evidence="1">The sequence shown here is derived from an EMBL/GenBank/DDBJ whole genome shotgun (WGS) entry which is preliminary data.</text>
</comment>
<dbReference type="Proteomes" id="UP001596031">
    <property type="component" value="Unassembled WGS sequence"/>
</dbReference>
<evidence type="ECO:0000313" key="2">
    <source>
        <dbReference type="Proteomes" id="UP001596031"/>
    </source>
</evidence>
<keyword evidence="2" id="KW-1185">Reference proteome</keyword>
<proteinExistence type="predicted"/>
<dbReference type="EMBL" id="JBHSMS010000057">
    <property type="protein sequence ID" value="MFC5512871.1"/>
    <property type="molecule type" value="Genomic_DNA"/>
</dbReference>